<proteinExistence type="inferred from homology"/>
<dbReference type="GO" id="GO:0031261">
    <property type="term" value="C:DNA replication preinitiation complex"/>
    <property type="evidence" value="ECO:0007669"/>
    <property type="project" value="TreeGrafter"/>
</dbReference>
<keyword evidence="4 8" id="KW-0235">DNA replication</keyword>
<feature type="compositionally biased region" description="Polar residues" evidence="9">
    <location>
        <begin position="319"/>
        <end position="334"/>
    </location>
</feature>
<keyword evidence="6 8" id="KW-0131">Cell cycle</keyword>
<evidence type="ECO:0000256" key="8">
    <source>
        <dbReference type="RuleBase" id="RU367067"/>
    </source>
</evidence>
<dbReference type="GO" id="GO:0000727">
    <property type="term" value="P:double-strand break repair via break-induced replication"/>
    <property type="evidence" value="ECO:0007669"/>
    <property type="project" value="TreeGrafter"/>
</dbReference>
<feature type="compositionally biased region" description="Acidic residues" evidence="9">
    <location>
        <begin position="514"/>
        <end position="524"/>
    </location>
</feature>
<comment type="caution">
    <text evidence="10">The sequence shown here is derived from an EMBL/GenBank/DDBJ whole genome shotgun (WGS) entry which is preliminary data.</text>
</comment>
<feature type="compositionally biased region" description="Basic residues" evidence="9">
    <location>
        <begin position="415"/>
        <end position="429"/>
    </location>
</feature>
<feature type="region of interest" description="Disordered" evidence="9">
    <location>
        <begin position="1"/>
        <end position="21"/>
    </location>
</feature>
<reference evidence="10" key="1">
    <citation type="submission" date="2022-10" db="EMBL/GenBank/DDBJ databases">
        <title>Culturing micro-colonial fungi from biological soil crusts in the Mojave desert and describing Neophaeococcomyces mojavensis, and introducing the new genera and species Taxawa tesnikishii.</title>
        <authorList>
            <person name="Kurbessoian T."/>
            <person name="Stajich J.E."/>
        </authorList>
    </citation>
    <scope>NUCLEOTIDE SEQUENCE</scope>
    <source>
        <strain evidence="10">TK_41</strain>
    </source>
</reference>
<evidence type="ECO:0000256" key="6">
    <source>
        <dbReference type="ARBA" id="ARBA00023306"/>
    </source>
</evidence>
<gene>
    <name evidence="10" type="ORF">H2200_004514</name>
</gene>
<evidence type="ECO:0000313" key="11">
    <source>
        <dbReference type="Proteomes" id="UP001172673"/>
    </source>
</evidence>
<feature type="compositionally biased region" description="Polar residues" evidence="9">
    <location>
        <begin position="211"/>
        <end position="220"/>
    </location>
</feature>
<comment type="similarity">
    <text evidence="2 8">Belongs to the SLD2 family.</text>
</comment>
<dbReference type="GO" id="GO:0003697">
    <property type="term" value="F:single-stranded DNA binding"/>
    <property type="evidence" value="ECO:0007669"/>
    <property type="project" value="TreeGrafter"/>
</dbReference>
<dbReference type="EMBL" id="JAPDRK010000006">
    <property type="protein sequence ID" value="KAJ9611330.1"/>
    <property type="molecule type" value="Genomic_DNA"/>
</dbReference>
<sequence>MDGSESLLDTPKKRSLQGQAEKVRVQLKEYERTFATEHNGRKPSRDEIKSSKDIAAKYQQYQIIRDVIAGKRGLEALKTPKRQQKQKKHERADSAISLTPRRVQKSSPLKSQAHPNDIDPYDPPSSSISPRVLPHAIGPTPRRDGTVLGIFDLLSHTGSQRSSQATPSSRKRKINALYGHESRDEQGQQEIAQTPSQKPRMSTDHADGNPSAGTPRSNMDTGKRNHPRTPASDGKKFMLNHFFATPSTVRFGGMIGANAEGGTPARSQTPLRDLVLGITSKQHKKGEAEAVANDATPPYLKRSFSFKDRLLSASGDAKPNSTAGRRSLNGSSVQARFAPKPLSQIIADRQQEADEEKEHPPEQRSEEEDEDELDALREMEANQINILVEDSQIMDESGQTIDNTKADGEEQPVRSWKKKGQKRSTRRVIMRPVKTQPAARRLPTQKPRTHADDERHEEEEADEDDNNVSHVSETQLPGTPEATPDTSVPDLDDLDIEYLDDGGLPSDLEGNDHDGEDEFLPEEDQPVKPKGRSRAKATASARKAKANVTSQEVDKPLGRAPKSKKPAEDTDEGEVPGRKINPNAVSHMNFRSLKIKNKNSKAKGRGRFGKGRR</sequence>
<evidence type="ECO:0000256" key="2">
    <source>
        <dbReference type="ARBA" id="ARBA00007276"/>
    </source>
</evidence>
<comment type="function">
    <text evidence="7 8">Has a role in the initiation of DNA replication. Required at S-phase checkpoint.</text>
</comment>
<evidence type="ECO:0000256" key="7">
    <source>
        <dbReference type="ARBA" id="ARBA00025253"/>
    </source>
</evidence>
<evidence type="ECO:0000256" key="3">
    <source>
        <dbReference type="ARBA" id="ARBA00018363"/>
    </source>
</evidence>
<feature type="compositionally biased region" description="Acidic residues" evidence="9">
    <location>
        <begin position="455"/>
        <end position="466"/>
    </location>
</feature>
<feature type="region of interest" description="Disordered" evidence="9">
    <location>
        <begin position="77"/>
        <end position="144"/>
    </location>
</feature>
<dbReference type="Gene3D" id="1.10.10.1460">
    <property type="match status" value="1"/>
</dbReference>
<feature type="compositionally biased region" description="Polar residues" evidence="9">
    <location>
        <begin position="468"/>
        <end position="477"/>
    </location>
</feature>
<feature type="compositionally biased region" description="Basic residues" evidence="9">
    <location>
        <begin position="593"/>
        <end position="613"/>
    </location>
</feature>
<feature type="compositionally biased region" description="Polar residues" evidence="9">
    <location>
        <begin position="188"/>
        <end position="200"/>
    </location>
</feature>
<dbReference type="Proteomes" id="UP001172673">
    <property type="component" value="Unassembled WGS sequence"/>
</dbReference>
<comment type="subcellular location">
    <subcellularLocation>
        <location evidence="1 8">Nucleus</location>
    </subcellularLocation>
</comment>
<dbReference type="Pfam" id="PF11719">
    <property type="entry name" value="Drc1-Sld2"/>
    <property type="match status" value="1"/>
</dbReference>
<dbReference type="GO" id="GO:0006270">
    <property type="term" value="P:DNA replication initiation"/>
    <property type="evidence" value="ECO:0007669"/>
    <property type="project" value="UniProtKB-UniRule"/>
</dbReference>
<keyword evidence="5 8" id="KW-0539">Nucleus</keyword>
<protein>
    <recommendedName>
        <fullName evidence="3 8">DNA replication regulator SLD2</fullName>
    </recommendedName>
</protein>
<keyword evidence="11" id="KW-1185">Reference proteome</keyword>
<evidence type="ECO:0000256" key="5">
    <source>
        <dbReference type="ARBA" id="ARBA00023242"/>
    </source>
</evidence>
<organism evidence="10 11">
    <name type="scientific">Cladophialophora chaetospira</name>
    <dbReference type="NCBI Taxonomy" id="386627"/>
    <lineage>
        <taxon>Eukaryota</taxon>
        <taxon>Fungi</taxon>
        <taxon>Dikarya</taxon>
        <taxon>Ascomycota</taxon>
        <taxon>Pezizomycotina</taxon>
        <taxon>Eurotiomycetes</taxon>
        <taxon>Chaetothyriomycetidae</taxon>
        <taxon>Chaetothyriales</taxon>
        <taxon>Herpotrichiellaceae</taxon>
        <taxon>Cladophialophora</taxon>
    </lineage>
</organism>
<feature type="compositionally biased region" description="Polar residues" evidence="9">
    <location>
        <begin position="105"/>
        <end position="114"/>
    </location>
</feature>
<accession>A0AA39CK90</accession>
<dbReference type="GO" id="GO:1902977">
    <property type="term" value="P:mitotic DNA replication preinitiation complex assembly"/>
    <property type="evidence" value="ECO:0007669"/>
    <property type="project" value="TreeGrafter"/>
</dbReference>
<dbReference type="InterPro" id="IPR040203">
    <property type="entry name" value="Sld2"/>
</dbReference>
<feature type="region of interest" description="Disordered" evidence="9">
    <location>
        <begin position="179"/>
        <end position="236"/>
    </location>
</feature>
<dbReference type="PANTHER" id="PTHR28124:SF1">
    <property type="entry name" value="DNA REPLICATION REGULATOR SLD2"/>
    <property type="match status" value="1"/>
</dbReference>
<dbReference type="AlphaFoldDB" id="A0AA39CK90"/>
<evidence type="ECO:0000313" key="10">
    <source>
        <dbReference type="EMBL" id="KAJ9611330.1"/>
    </source>
</evidence>
<evidence type="ECO:0000256" key="4">
    <source>
        <dbReference type="ARBA" id="ARBA00022705"/>
    </source>
</evidence>
<dbReference type="PANTHER" id="PTHR28124">
    <property type="entry name" value="DNA REPLICATION REGULATOR SLD2"/>
    <property type="match status" value="1"/>
</dbReference>
<name>A0AA39CK90_9EURO</name>
<feature type="compositionally biased region" description="Basic residues" evidence="9">
    <location>
        <begin position="79"/>
        <end position="89"/>
    </location>
</feature>
<dbReference type="InterPro" id="IPR021110">
    <property type="entry name" value="DNA_rep_checkpnt_protein"/>
</dbReference>
<feature type="compositionally biased region" description="Basic and acidic residues" evidence="9">
    <location>
        <begin position="349"/>
        <end position="364"/>
    </location>
</feature>
<evidence type="ECO:0000256" key="9">
    <source>
        <dbReference type="SAM" id="MobiDB-lite"/>
    </source>
</evidence>
<dbReference type="GO" id="GO:0003688">
    <property type="term" value="F:DNA replication origin binding"/>
    <property type="evidence" value="ECO:0007669"/>
    <property type="project" value="TreeGrafter"/>
</dbReference>
<evidence type="ECO:0000256" key="1">
    <source>
        <dbReference type="ARBA" id="ARBA00004123"/>
    </source>
</evidence>
<feature type="compositionally biased region" description="Acidic residues" evidence="9">
    <location>
        <begin position="490"/>
        <end position="500"/>
    </location>
</feature>
<feature type="region of interest" description="Disordered" evidence="9">
    <location>
        <begin position="313"/>
        <end position="613"/>
    </location>
</feature>